<keyword evidence="2" id="KW-0812">Transmembrane</keyword>
<feature type="transmembrane region" description="Helical" evidence="2">
    <location>
        <begin position="84"/>
        <end position="107"/>
    </location>
</feature>
<sequence>MSSASAPPTGGPPPPDRRQQLRARWAARHALPRFAFWLLSRGTIVLAVCAGLYVLNGFLIGWANSYEVMTGITSPAEAHPQWCAWPLSLAGWAAIPAIIGAAAGYVITEQIQAHQARELSDVLDELRRLADRWPSPLLRERLVITLHDVYEQGSEAVKAAVLAYGARHPLDGADAEPDWSWAEKHFTYLIEAIMGTAAPPQDSAAATVRRAKNEAIGFLLAVNTRPDYRCPICVKRQRRSL</sequence>
<organism evidence="3 4">
    <name type="scientific">Streptomyces nigrescens</name>
    <dbReference type="NCBI Taxonomy" id="1920"/>
    <lineage>
        <taxon>Bacteria</taxon>
        <taxon>Bacillati</taxon>
        <taxon>Actinomycetota</taxon>
        <taxon>Actinomycetes</taxon>
        <taxon>Kitasatosporales</taxon>
        <taxon>Streptomycetaceae</taxon>
        <taxon>Streptomyces</taxon>
    </lineage>
</organism>
<dbReference type="Pfam" id="PF19832">
    <property type="entry name" value="DUF6313"/>
    <property type="match status" value="1"/>
</dbReference>
<accession>A0ABM8A835</accession>
<evidence type="ECO:0000313" key="4">
    <source>
        <dbReference type="Proteomes" id="UP001059597"/>
    </source>
</evidence>
<reference evidence="3" key="1">
    <citation type="submission" date="2022-06" db="EMBL/GenBank/DDBJ databases">
        <title>Complete genome sequence of Streptomyces nigrescens HEK616.</title>
        <authorList>
            <person name="Asamizu S."/>
            <person name="Onaka H."/>
        </authorList>
    </citation>
    <scope>NUCLEOTIDE SEQUENCE</scope>
    <source>
        <strain evidence="3">HEK616</strain>
        <plasmid evidence="3">SNP1</plasmid>
    </source>
</reference>
<evidence type="ECO:0000256" key="2">
    <source>
        <dbReference type="SAM" id="Phobius"/>
    </source>
</evidence>
<dbReference type="InterPro" id="IPR046280">
    <property type="entry name" value="DUF6313"/>
</dbReference>
<keyword evidence="3" id="KW-0614">Plasmid</keyword>
<feature type="transmembrane region" description="Helical" evidence="2">
    <location>
        <begin position="34"/>
        <end position="64"/>
    </location>
</feature>
<name>A0ABM8A835_STRNI</name>
<proteinExistence type="predicted"/>
<geneLocation type="plasmid" evidence="3 4">
    <name>SNP1</name>
</geneLocation>
<feature type="region of interest" description="Disordered" evidence="1">
    <location>
        <begin position="1"/>
        <end position="21"/>
    </location>
</feature>
<keyword evidence="2" id="KW-0472">Membrane</keyword>
<dbReference type="Proteomes" id="UP001059597">
    <property type="component" value="Plasmid SNP1"/>
</dbReference>
<evidence type="ECO:0000256" key="1">
    <source>
        <dbReference type="SAM" id="MobiDB-lite"/>
    </source>
</evidence>
<evidence type="ECO:0000313" key="3">
    <source>
        <dbReference type="EMBL" id="BDM74906.1"/>
    </source>
</evidence>
<protein>
    <submittedName>
        <fullName evidence="3">Uncharacterized protein</fullName>
    </submittedName>
</protein>
<keyword evidence="4" id="KW-1185">Reference proteome</keyword>
<dbReference type="EMBL" id="AP026074">
    <property type="protein sequence ID" value="BDM74906.1"/>
    <property type="molecule type" value="Genomic_DNA"/>
</dbReference>
<keyword evidence="2" id="KW-1133">Transmembrane helix</keyword>
<gene>
    <name evidence="3" type="ORF">HEK616_83930</name>
</gene>